<dbReference type="GO" id="GO:0005829">
    <property type="term" value="C:cytosol"/>
    <property type="evidence" value="ECO:0007669"/>
    <property type="project" value="TreeGrafter"/>
</dbReference>
<evidence type="ECO:0000313" key="19">
    <source>
        <dbReference type="Proteomes" id="UP000535415"/>
    </source>
</evidence>
<keyword evidence="6" id="KW-0269">Exonuclease</keyword>
<evidence type="ECO:0000313" key="18">
    <source>
        <dbReference type="EMBL" id="MBB5721297.1"/>
    </source>
</evidence>
<proteinExistence type="predicted"/>
<keyword evidence="1" id="KW-0540">Nuclease</keyword>
<dbReference type="GO" id="GO:0005524">
    <property type="term" value="F:ATP binding"/>
    <property type="evidence" value="ECO:0007669"/>
    <property type="project" value="UniProtKB-UniRule"/>
</dbReference>
<keyword evidence="3" id="KW-0227">DNA damage</keyword>
<dbReference type="SUPFAM" id="SSF52980">
    <property type="entry name" value="Restriction endonuclease-like"/>
    <property type="match status" value="1"/>
</dbReference>
<name>A0A7W9EX14_9RHOB</name>
<comment type="caution">
    <text evidence="18">The sequence shown here is derived from an EMBL/GenBank/DDBJ whole genome shotgun (WGS) entry which is preliminary data.</text>
</comment>
<evidence type="ECO:0000256" key="5">
    <source>
        <dbReference type="ARBA" id="ARBA00022806"/>
    </source>
</evidence>
<dbReference type="SUPFAM" id="SSF52540">
    <property type="entry name" value="P-loop containing nucleoside triphosphate hydrolases"/>
    <property type="match status" value="1"/>
</dbReference>
<dbReference type="PROSITE" id="PS51198">
    <property type="entry name" value="UVRD_HELICASE_ATP_BIND"/>
    <property type="match status" value="1"/>
</dbReference>
<dbReference type="GO" id="GO:0043138">
    <property type="term" value="F:3'-5' DNA helicase activity"/>
    <property type="evidence" value="ECO:0007669"/>
    <property type="project" value="UniProtKB-EC"/>
</dbReference>
<dbReference type="GO" id="GO:0003677">
    <property type="term" value="F:DNA binding"/>
    <property type="evidence" value="ECO:0007669"/>
    <property type="project" value="UniProtKB-KW"/>
</dbReference>
<evidence type="ECO:0000256" key="3">
    <source>
        <dbReference type="ARBA" id="ARBA00022763"/>
    </source>
</evidence>
<dbReference type="PROSITE" id="PS51217">
    <property type="entry name" value="UVRD_HELICASE_CTER"/>
    <property type="match status" value="1"/>
</dbReference>
<dbReference type="InterPro" id="IPR011604">
    <property type="entry name" value="PDDEXK-like_dom_sf"/>
</dbReference>
<keyword evidence="4 15" id="KW-0378">Hydrolase</keyword>
<evidence type="ECO:0000256" key="12">
    <source>
        <dbReference type="ARBA" id="ARBA00034808"/>
    </source>
</evidence>
<evidence type="ECO:0000256" key="9">
    <source>
        <dbReference type="ARBA" id="ARBA00023204"/>
    </source>
</evidence>
<keyword evidence="9" id="KW-0234">DNA repair</keyword>
<dbReference type="NCBIfam" id="TIGR02784">
    <property type="entry name" value="addA_alphas"/>
    <property type="match status" value="1"/>
</dbReference>
<evidence type="ECO:0000256" key="2">
    <source>
        <dbReference type="ARBA" id="ARBA00022741"/>
    </source>
</evidence>
<dbReference type="InterPro" id="IPR000212">
    <property type="entry name" value="DNA_helicase_UvrD/REP"/>
</dbReference>
<keyword evidence="2 15" id="KW-0547">Nucleotide-binding</keyword>
<dbReference type="InterPro" id="IPR014151">
    <property type="entry name" value="DNA_helicase_AddA"/>
</dbReference>
<comment type="catalytic activity">
    <reaction evidence="14">
        <text>ATP + H2O = ADP + phosphate + H(+)</text>
        <dbReference type="Rhea" id="RHEA:13065"/>
        <dbReference type="ChEBI" id="CHEBI:15377"/>
        <dbReference type="ChEBI" id="CHEBI:15378"/>
        <dbReference type="ChEBI" id="CHEBI:30616"/>
        <dbReference type="ChEBI" id="CHEBI:43474"/>
        <dbReference type="ChEBI" id="CHEBI:456216"/>
        <dbReference type="EC" id="5.6.2.4"/>
    </reaction>
</comment>
<dbReference type="GO" id="GO:0004527">
    <property type="term" value="F:exonuclease activity"/>
    <property type="evidence" value="ECO:0007669"/>
    <property type="project" value="UniProtKB-KW"/>
</dbReference>
<evidence type="ECO:0000256" key="4">
    <source>
        <dbReference type="ARBA" id="ARBA00022801"/>
    </source>
</evidence>
<dbReference type="GO" id="GO:0033202">
    <property type="term" value="C:DNA helicase complex"/>
    <property type="evidence" value="ECO:0007669"/>
    <property type="project" value="TreeGrafter"/>
</dbReference>
<evidence type="ECO:0000256" key="11">
    <source>
        <dbReference type="ARBA" id="ARBA00034617"/>
    </source>
</evidence>
<evidence type="ECO:0000256" key="6">
    <source>
        <dbReference type="ARBA" id="ARBA00022839"/>
    </source>
</evidence>
<evidence type="ECO:0000256" key="1">
    <source>
        <dbReference type="ARBA" id="ARBA00022722"/>
    </source>
</evidence>
<reference evidence="18 19" key="1">
    <citation type="submission" date="2020-08" db="EMBL/GenBank/DDBJ databases">
        <title>Genomic Encyclopedia of Type Strains, Phase IV (KMG-IV): sequencing the most valuable type-strain genomes for metagenomic binning, comparative biology and taxonomic classification.</title>
        <authorList>
            <person name="Goeker M."/>
        </authorList>
    </citation>
    <scope>NUCLEOTIDE SEQUENCE [LARGE SCALE GENOMIC DNA]</scope>
    <source>
        <strain evidence="18 19">DSM 101064</strain>
    </source>
</reference>
<dbReference type="EMBL" id="JACIJM010000002">
    <property type="protein sequence ID" value="MBB5721297.1"/>
    <property type="molecule type" value="Genomic_DNA"/>
</dbReference>
<dbReference type="InterPro" id="IPR014016">
    <property type="entry name" value="UvrD-like_ATP-bd"/>
</dbReference>
<dbReference type="PANTHER" id="PTHR11070">
    <property type="entry name" value="UVRD / RECB / PCRA DNA HELICASE FAMILY MEMBER"/>
    <property type="match status" value="1"/>
</dbReference>
<dbReference type="AlphaFoldDB" id="A0A7W9EX14"/>
<dbReference type="PANTHER" id="PTHR11070:SF2">
    <property type="entry name" value="ATP-DEPENDENT DNA HELICASE SRS2"/>
    <property type="match status" value="1"/>
</dbReference>
<dbReference type="Proteomes" id="UP000535415">
    <property type="component" value="Unassembled WGS sequence"/>
</dbReference>
<sequence length="1120" mass="123778">MIRDDATQRQVNAADPLNSTWLSANAGSGKTRVLTDRVARLLLEQVDPQNILCLTYTKAAAAEMQNRLFKRLGAWAMMPDAALRADLTTLGFDKTINSDELKRARTLFAQAIETPGGLKIQTIHSFCAGVLRRFPLEAAVSPQFREMEDRQAEILRAEVMDALLLGPDADTVHTMLRHFTGADVASLTAEVANKRGLFSDGLSVDALHNALDLRSGLTSDILLDTILGVEEREVLKRLQTVLSTGTVTEKKAADALASIDLHNPPKLSHIAVLESLFLFGEKAKSPFGAKIDSFPTKATREAHPELIDDLNIIMETVEQARDDRLALVAFDRSLALNRFGAAFVPAYEARKTAMGMLDFDDLIQKTKALLTDRRVAQWVLFRLDGGIDHVLVDEAQDTSPDQWAVIKQLTQEFTAGEGADPTRRRTIFVVGDKKQSIYSFQGADPAAFDQMRGHFEEGLAAVEDKLHGEALLHSFRSSQAILRVVDETFKRDRAAGLEPNVQHLAFKQNMPGRVDLWPVIEPTDDKPEVDWTDPVDIISTDHHVVRLANQIAFEIKRMVKEETIPEEIGHSGTYNHRPVTEGDILILVQRRSDLFSEIIRACKAANLKIAGADRLRVGAELAVKDLAALLSFLALPEDDLSLASALKSPLFGWSEQDLYALAHHRPNKGHLWPALRQSDDHEPTKAILRDLRKQSDFLRPYDLIERILTRHDGRRKLLARLGAEAEDGIDALLSQALAYESTGVPSLTGFLAWMATDDLEVKRQMDSQGDRIRVMTVHGAKGLEAPIVFLPDTAKRRIDVKQDIFAKDGTAIWKTPAAQSPSTITGLRDTLIEKQSEERMRLLYVAMTRAEKWLIVGAAGDVGDGDESWYNIISDGMIHAGDVVEKVGLHDIRRVPHLDWHSGEKIEKTVTKKVIVTPPIFGETPIGIRRKTLAPSDLKGSKILPGDPGEGDKDAAMARGSMIHLLLEHLPLVDPAQRVEFGHKLLNGQGDDAFDPALVSQVAALLDAPDLAHIFSDDALTEVDVTAHLPELNDRIHGAIDRLLITETTVLAVDYKTNRAVPSSPEQTPVGLLRQMGAYQSALKQIFPDHTIETAILWTQTANLMQLPSNLTEDALRTVT</sequence>
<dbReference type="InterPro" id="IPR011335">
    <property type="entry name" value="Restrct_endonuc-II-like"/>
</dbReference>
<dbReference type="InterPro" id="IPR038726">
    <property type="entry name" value="PDDEXK_AddAB-type"/>
</dbReference>
<comment type="catalytic activity">
    <reaction evidence="11">
        <text>Couples ATP hydrolysis with the unwinding of duplex DNA by translocating in the 3'-5' direction.</text>
        <dbReference type="EC" id="5.6.2.4"/>
    </reaction>
</comment>
<dbReference type="Pfam" id="PF13361">
    <property type="entry name" value="UvrD_C"/>
    <property type="match status" value="1"/>
</dbReference>
<gene>
    <name evidence="18" type="ORF">FHS72_000904</name>
</gene>
<evidence type="ECO:0000256" key="8">
    <source>
        <dbReference type="ARBA" id="ARBA00023125"/>
    </source>
</evidence>
<dbReference type="GO" id="GO:0000725">
    <property type="term" value="P:recombinational repair"/>
    <property type="evidence" value="ECO:0007669"/>
    <property type="project" value="TreeGrafter"/>
</dbReference>
<evidence type="ECO:0000259" key="16">
    <source>
        <dbReference type="PROSITE" id="PS51198"/>
    </source>
</evidence>
<keyword evidence="10" id="KW-0413">Isomerase</keyword>
<dbReference type="Pfam" id="PF12705">
    <property type="entry name" value="PDDEXK_1"/>
    <property type="match status" value="1"/>
</dbReference>
<keyword evidence="19" id="KW-1185">Reference proteome</keyword>
<evidence type="ECO:0000256" key="15">
    <source>
        <dbReference type="PROSITE-ProRule" id="PRU00560"/>
    </source>
</evidence>
<dbReference type="Gene3D" id="3.40.50.300">
    <property type="entry name" value="P-loop containing nucleotide triphosphate hydrolases"/>
    <property type="match status" value="4"/>
</dbReference>
<evidence type="ECO:0000256" key="14">
    <source>
        <dbReference type="ARBA" id="ARBA00048988"/>
    </source>
</evidence>
<evidence type="ECO:0000256" key="7">
    <source>
        <dbReference type="ARBA" id="ARBA00022840"/>
    </source>
</evidence>
<keyword evidence="8" id="KW-0238">DNA-binding</keyword>
<dbReference type="EC" id="5.6.2.4" evidence="12"/>
<feature type="domain" description="UvrD-like helicase C-terminal" evidence="17">
    <location>
        <begin position="499"/>
        <end position="782"/>
    </location>
</feature>
<dbReference type="Gene3D" id="3.90.320.10">
    <property type="match status" value="1"/>
</dbReference>
<evidence type="ECO:0000259" key="17">
    <source>
        <dbReference type="PROSITE" id="PS51217"/>
    </source>
</evidence>
<protein>
    <recommendedName>
        <fullName evidence="12">DNA 3'-5' helicase</fullName>
        <ecNumber evidence="12">5.6.2.4</ecNumber>
    </recommendedName>
    <alternativeName>
        <fullName evidence="13">DNA 3'-5' helicase II</fullName>
    </alternativeName>
</protein>
<evidence type="ECO:0000256" key="10">
    <source>
        <dbReference type="ARBA" id="ARBA00023235"/>
    </source>
</evidence>
<dbReference type="Pfam" id="PF00580">
    <property type="entry name" value="UvrD-helicase"/>
    <property type="match status" value="1"/>
</dbReference>
<feature type="binding site" evidence="15">
    <location>
        <begin position="24"/>
        <end position="31"/>
    </location>
    <ligand>
        <name>ATP</name>
        <dbReference type="ChEBI" id="CHEBI:30616"/>
    </ligand>
</feature>
<dbReference type="Gene3D" id="1.10.486.10">
    <property type="entry name" value="PCRA, domain 4"/>
    <property type="match status" value="1"/>
</dbReference>
<accession>A0A7W9EX14</accession>
<feature type="domain" description="UvrD-like helicase ATP-binding" evidence="16">
    <location>
        <begin position="3"/>
        <end position="478"/>
    </location>
</feature>
<keyword evidence="5 15" id="KW-0347">Helicase</keyword>
<dbReference type="InterPro" id="IPR014017">
    <property type="entry name" value="DNA_helicase_UvrD-like_C"/>
</dbReference>
<dbReference type="InterPro" id="IPR027417">
    <property type="entry name" value="P-loop_NTPase"/>
</dbReference>
<dbReference type="RefSeq" id="WP_183526197.1">
    <property type="nucleotide sequence ID" value="NZ_JACIJM010000002.1"/>
</dbReference>
<organism evidence="18 19">
    <name type="scientific">Yoonia ponticola</name>
    <dbReference type="NCBI Taxonomy" id="1524255"/>
    <lineage>
        <taxon>Bacteria</taxon>
        <taxon>Pseudomonadati</taxon>
        <taxon>Pseudomonadota</taxon>
        <taxon>Alphaproteobacteria</taxon>
        <taxon>Rhodobacterales</taxon>
        <taxon>Paracoccaceae</taxon>
        <taxon>Yoonia</taxon>
    </lineage>
</organism>
<keyword evidence="7 15" id="KW-0067">ATP-binding</keyword>
<evidence type="ECO:0000256" key="13">
    <source>
        <dbReference type="ARBA" id="ARBA00034923"/>
    </source>
</evidence>